<comment type="caution">
    <text evidence="13">The sequence shown here is derived from an EMBL/GenBank/DDBJ whole genome shotgun (WGS) entry which is preliminary data.</text>
</comment>
<keyword evidence="7" id="KW-0004">4Fe-4S</keyword>
<comment type="cofactor">
    <cofactor evidence="7 11">
        <name>[4Fe-4S] cluster</name>
        <dbReference type="ChEBI" id="CHEBI:49883"/>
    </cofactor>
    <text evidence="7 11">Binds 1 [4Fe-4S] cluster per subunit.</text>
</comment>
<evidence type="ECO:0000313" key="13">
    <source>
        <dbReference type="EMBL" id="MBO8433780.1"/>
    </source>
</evidence>
<reference evidence="13" key="2">
    <citation type="journal article" date="2021" name="PeerJ">
        <title>Extensive microbial diversity within the chicken gut microbiome revealed by metagenomics and culture.</title>
        <authorList>
            <person name="Gilroy R."/>
            <person name="Ravi A."/>
            <person name="Getino M."/>
            <person name="Pursley I."/>
            <person name="Horton D.L."/>
            <person name="Alikhan N.F."/>
            <person name="Baker D."/>
            <person name="Gharbi K."/>
            <person name="Hall N."/>
            <person name="Watson M."/>
            <person name="Adriaenssens E.M."/>
            <person name="Foster-Nyarko E."/>
            <person name="Jarju S."/>
            <person name="Secka A."/>
            <person name="Antonio M."/>
            <person name="Oren A."/>
            <person name="Chaudhuri R.R."/>
            <person name="La Ragione R."/>
            <person name="Hildebrand F."/>
            <person name="Pallen M.J."/>
        </authorList>
    </citation>
    <scope>NUCLEOTIDE SEQUENCE</scope>
    <source>
        <strain evidence="13">F6-4510</strain>
    </source>
</reference>
<comment type="function">
    <text evidence="7">Catalyzes the formation of phosphoribosylamine from phosphoribosylpyrophosphate (PRPP) and glutamine.</text>
</comment>
<feature type="active site" description="Nucleophile" evidence="7 9">
    <location>
        <position position="20"/>
    </location>
</feature>
<evidence type="ECO:0000256" key="9">
    <source>
        <dbReference type="PIRSR" id="PIRSR000485-1"/>
    </source>
</evidence>
<keyword evidence="7 10" id="KW-0460">Magnesium</keyword>
<organism evidence="13 14">
    <name type="scientific">Candidatus Fimicola merdigallinarum</name>
    <dbReference type="NCBI Taxonomy" id="2840819"/>
    <lineage>
        <taxon>Bacteria</taxon>
        <taxon>Bacillati</taxon>
        <taxon>Bacillota</taxon>
        <taxon>Clostridia</taxon>
        <taxon>Lachnospirales</taxon>
        <taxon>Lachnospiraceae</taxon>
        <taxon>Lachnospiraceae incertae sedis</taxon>
        <taxon>Candidatus Fimicola</taxon>
    </lineage>
</organism>
<dbReference type="GO" id="GO:0006189">
    <property type="term" value="P:'de novo' IMP biosynthetic process"/>
    <property type="evidence" value="ECO:0007669"/>
    <property type="project" value="UniProtKB-UniRule"/>
</dbReference>
<dbReference type="CDD" id="cd00715">
    <property type="entry name" value="GPATase_N"/>
    <property type="match status" value="1"/>
</dbReference>
<feature type="binding site" evidence="7 11">
    <location>
        <position position="405"/>
    </location>
    <ligand>
        <name>[4Fe-4S] cluster</name>
        <dbReference type="ChEBI" id="CHEBI:49883"/>
    </ligand>
</feature>
<dbReference type="GO" id="GO:0009113">
    <property type="term" value="P:purine nucleobase biosynthetic process"/>
    <property type="evidence" value="ECO:0007669"/>
    <property type="project" value="UniProtKB-UniRule"/>
</dbReference>
<dbReference type="Pfam" id="PF00156">
    <property type="entry name" value="Pribosyltran"/>
    <property type="match status" value="1"/>
</dbReference>
<comment type="pathway">
    <text evidence="1 7 8">Purine metabolism; IMP biosynthesis via de novo pathway; N(1)-(5-phospho-D-ribosyl)glycinamide from 5-phospho-alpha-D-ribose 1-diphosphate: step 1/2.</text>
</comment>
<dbReference type="Gene3D" id="3.60.20.10">
    <property type="entry name" value="Glutamine Phosphoribosylpyrophosphate, subunit 1, domain 1"/>
    <property type="match status" value="1"/>
</dbReference>
<dbReference type="InterPro" id="IPR035584">
    <property type="entry name" value="PurF_N"/>
</dbReference>
<dbReference type="EC" id="2.4.2.14" evidence="7"/>
<dbReference type="InterPro" id="IPR017932">
    <property type="entry name" value="GATase_2_dom"/>
</dbReference>
<dbReference type="SUPFAM" id="SSF53271">
    <property type="entry name" value="PRTase-like"/>
    <property type="match status" value="1"/>
</dbReference>
<dbReference type="EMBL" id="JADIMX010000010">
    <property type="protein sequence ID" value="MBO8433780.1"/>
    <property type="molecule type" value="Genomic_DNA"/>
</dbReference>
<evidence type="ECO:0000256" key="8">
    <source>
        <dbReference type="PIRNR" id="PIRNR000485"/>
    </source>
</evidence>
<evidence type="ECO:0000256" key="6">
    <source>
        <dbReference type="ARBA" id="ARBA00022962"/>
    </source>
</evidence>
<keyword evidence="3 7" id="KW-0328">Glycosyltransferase</keyword>
<evidence type="ECO:0000256" key="5">
    <source>
        <dbReference type="ARBA" id="ARBA00022755"/>
    </source>
</evidence>
<dbReference type="InterPro" id="IPR029057">
    <property type="entry name" value="PRTase-like"/>
</dbReference>
<dbReference type="GO" id="GO:0004044">
    <property type="term" value="F:amidophosphoribosyltransferase activity"/>
    <property type="evidence" value="ECO:0007669"/>
    <property type="project" value="UniProtKB-UniRule"/>
</dbReference>
<dbReference type="SUPFAM" id="SSF56235">
    <property type="entry name" value="N-terminal nucleophile aminohydrolases (Ntn hydrolases)"/>
    <property type="match status" value="1"/>
</dbReference>
<dbReference type="Gene3D" id="3.40.50.2020">
    <property type="match status" value="1"/>
</dbReference>
<evidence type="ECO:0000256" key="10">
    <source>
        <dbReference type="PIRSR" id="PIRSR000485-2"/>
    </source>
</evidence>
<proteinExistence type="inferred from homology"/>
<keyword evidence="7 11" id="KW-0411">Iron-sulfur</keyword>
<protein>
    <recommendedName>
        <fullName evidence="7">Amidophosphoribosyltransferase</fullName>
        <shortName evidence="7">ATase</shortName>
        <ecNumber evidence="7">2.4.2.14</ecNumber>
    </recommendedName>
    <alternativeName>
        <fullName evidence="7">Glutamine phosphoribosylpyrophosphate amidotransferase</fullName>
        <shortName evidence="7">GPATase</shortName>
    </alternativeName>
</protein>
<keyword evidence="4 7" id="KW-0808">Transferase</keyword>
<feature type="domain" description="Glutamine amidotransferase type-2" evidence="12">
    <location>
        <begin position="20"/>
        <end position="242"/>
    </location>
</feature>
<dbReference type="Proteomes" id="UP000823611">
    <property type="component" value="Unassembled WGS sequence"/>
</dbReference>
<feature type="binding site" evidence="7 10">
    <location>
        <position position="369"/>
    </location>
    <ligand>
        <name>Mg(2+)</name>
        <dbReference type="ChEBI" id="CHEBI:18420"/>
    </ligand>
</feature>
<dbReference type="GO" id="GO:0000287">
    <property type="term" value="F:magnesium ion binding"/>
    <property type="evidence" value="ECO:0007669"/>
    <property type="project" value="UniProtKB-UniRule"/>
</dbReference>
<comment type="catalytic activity">
    <reaction evidence="7 8">
        <text>5-phospho-beta-D-ribosylamine + L-glutamate + diphosphate = 5-phospho-alpha-D-ribose 1-diphosphate + L-glutamine + H2O</text>
        <dbReference type="Rhea" id="RHEA:14905"/>
        <dbReference type="ChEBI" id="CHEBI:15377"/>
        <dbReference type="ChEBI" id="CHEBI:29985"/>
        <dbReference type="ChEBI" id="CHEBI:33019"/>
        <dbReference type="ChEBI" id="CHEBI:58017"/>
        <dbReference type="ChEBI" id="CHEBI:58359"/>
        <dbReference type="ChEBI" id="CHEBI:58681"/>
        <dbReference type="EC" id="2.4.2.14"/>
    </reaction>
</comment>
<feature type="binding site" evidence="7 11">
    <location>
        <position position="457"/>
    </location>
    <ligand>
        <name>[4Fe-4S] cluster</name>
        <dbReference type="ChEBI" id="CHEBI:49883"/>
    </ligand>
</feature>
<dbReference type="InterPro" id="IPR000836">
    <property type="entry name" value="PRTase_dom"/>
</dbReference>
<dbReference type="PROSITE" id="PS51278">
    <property type="entry name" value="GATASE_TYPE_2"/>
    <property type="match status" value="1"/>
</dbReference>
<evidence type="ECO:0000256" key="3">
    <source>
        <dbReference type="ARBA" id="ARBA00022676"/>
    </source>
</evidence>
<feature type="binding site" evidence="7 11">
    <location>
        <position position="259"/>
    </location>
    <ligand>
        <name>[4Fe-4S] cluster</name>
        <dbReference type="ChEBI" id="CHEBI:49883"/>
    </ligand>
</feature>
<keyword evidence="7 10" id="KW-0479">Metal-binding</keyword>
<keyword evidence="5 7" id="KW-0658">Purine biosynthesis</keyword>
<feature type="binding site" evidence="7 10">
    <location>
        <position position="368"/>
    </location>
    <ligand>
        <name>Mg(2+)</name>
        <dbReference type="ChEBI" id="CHEBI:18420"/>
    </ligand>
</feature>
<keyword evidence="6 7" id="KW-0315">Glutamine amidotransferase</keyword>
<name>A0A9D9DX46_9FIRM</name>
<dbReference type="NCBIfam" id="TIGR01134">
    <property type="entry name" value="purF"/>
    <property type="match status" value="1"/>
</dbReference>
<accession>A0A9D9DX46</accession>
<dbReference type="AlphaFoldDB" id="A0A9D9DX46"/>
<comment type="similarity">
    <text evidence="2 7 8">In the C-terminal section; belongs to the purine/pyrimidine phosphoribosyltransferase family.</text>
</comment>
<dbReference type="InterPro" id="IPR029055">
    <property type="entry name" value="Ntn_hydrolases_N"/>
</dbReference>
<feature type="binding site" evidence="7 11">
    <location>
        <position position="460"/>
    </location>
    <ligand>
        <name>[4Fe-4S] cluster</name>
        <dbReference type="ChEBI" id="CHEBI:49883"/>
    </ligand>
</feature>
<reference evidence="13" key="1">
    <citation type="submission" date="2020-10" db="EMBL/GenBank/DDBJ databases">
        <authorList>
            <person name="Gilroy R."/>
        </authorList>
    </citation>
    <scope>NUCLEOTIDE SEQUENCE</scope>
    <source>
        <strain evidence="13">F6-4510</strain>
    </source>
</reference>
<gene>
    <name evidence="7" type="primary">purF</name>
    <name evidence="13" type="ORF">IAC55_00475</name>
</gene>
<evidence type="ECO:0000259" key="12">
    <source>
        <dbReference type="PROSITE" id="PS51278"/>
    </source>
</evidence>
<sequence length="492" mass="54542">MLKDNLLEDIYVEEKLKEECGVFGVYNNDDNDTGRIVYYGLFALQHRGQESCGIAVTDDTVVKQYKDMGLVPEVFTEDIVEKLTGKIGVGHVRYSTAGGSLRANAQPLVSRYIKGTLALAHNGNLVNAHELRYELQKEGMIFQTTIDSEVIACELAKERVKCSSVEDAIERVMYKIKGSYSLVIMSPRKLIGCRDPLGLRPLSIGKLNNSYILSSETCAFDGLGAEFIRDVEPGEIVVINDDGIRSIKTHCGKEKSRMCIFEYIYFARPDSYIEGVNVYEARKEAGRQLAQQHPVEGDVVIGVPDSGIPAALGYAEESGIPYDVGLVKNRYIGRTFISPTQGQRETAVKIKLNALRHTVEGKRVIMIDDSIVRGTTVKRLVDTLRVAGAKEVHMRVSAPKFLWPCYYGTDVPTKEKLIACQYETVEEIAKVIGVDSLGYLGLENLHDIAKGAKCGFCDACFTGNYPTEIPTVSEEVEKDETEIRKSAKFTIC</sequence>
<dbReference type="Pfam" id="PF13537">
    <property type="entry name" value="GATase_7"/>
    <property type="match status" value="1"/>
</dbReference>
<comment type="cofactor">
    <cofactor evidence="7 10">
        <name>Mg(2+)</name>
        <dbReference type="ChEBI" id="CHEBI:18420"/>
    </cofactor>
    <text evidence="7 10">Binds 1 Mg(2+) ion per subunit.</text>
</comment>
<dbReference type="CDD" id="cd06223">
    <property type="entry name" value="PRTases_typeI"/>
    <property type="match status" value="1"/>
</dbReference>
<dbReference type="InterPro" id="IPR005854">
    <property type="entry name" value="PurF"/>
</dbReference>
<evidence type="ECO:0000256" key="2">
    <source>
        <dbReference type="ARBA" id="ARBA00010138"/>
    </source>
</evidence>
<evidence type="ECO:0000256" key="1">
    <source>
        <dbReference type="ARBA" id="ARBA00005209"/>
    </source>
</evidence>
<evidence type="ECO:0000256" key="11">
    <source>
        <dbReference type="PIRSR" id="PIRSR000485-3"/>
    </source>
</evidence>
<dbReference type="HAMAP" id="MF_01931">
    <property type="entry name" value="PurF"/>
    <property type="match status" value="1"/>
</dbReference>
<evidence type="ECO:0000256" key="4">
    <source>
        <dbReference type="ARBA" id="ARBA00022679"/>
    </source>
</evidence>
<evidence type="ECO:0000256" key="7">
    <source>
        <dbReference type="HAMAP-Rule" id="MF_01931"/>
    </source>
</evidence>
<keyword evidence="7 11" id="KW-0408">Iron</keyword>
<feature type="binding site" evidence="7 10">
    <location>
        <position position="306"/>
    </location>
    <ligand>
        <name>Mg(2+)</name>
        <dbReference type="ChEBI" id="CHEBI:18420"/>
    </ligand>
</feature>
<dbReference type="PIRSF" id="PIRSF000485">
    <property type="entry name" value="Amd_phspho_trans"/>
    <property type="match status" value="1"/>
</dbReference>
<evidence type="ECO:0000313" key="14">
    <source>
        <dbReference type="Proteomes" id="UP000823611"/>
    </source>
</evidence>
<dbReference type="PANTHER" id="PTHR11907">
    <property type="entry name" value="AMIDOPHOSPHORIBOSYLTRANSFERASE"/>
    <property type="match status" value="1"/>
</dbReference>
<dbReference type="GO" id="GO:0051539">
    <property type="term" value="F:4 iron, 4 sulfur cluster binding"/>
    <property type="evidence" value="ECO:0007669"/>
    <property type="project" value="UniProtKB-KW"/>
</dbReference>